<evidence type="ECO:0000313" key="2">
    <source>
        <dbReference type="EMBL" id="EXJ87084.1"/>
    </source>
</evidence>
<feature type="compositionally biased region" description="Polar residues" evidence="1">
    <location>
        <begin position="137"/>
        <end position="146"/>
    </location>
</feature>
<feature type="compositionally biased region" description="Low complexity" evidence="1">
    <location>
        <begin position="110"/>
        <end position="128"/>
    </location>
</feature>
<name>W9YXR1_9EURO</name>
<dbReference type="HOGENOM" id="CLU_069194_0_0_1"/>
<dbReference type="RefSeq" id="XP_007732363.1">
    <property type="nucleotide sequence ID" value="XM_007734173.1"/>
</dbReference>
<accession>W9YXR1</accession>
<dbReference type="OrthoDB" id="4151048at2759"/>
<protein>
    <submittedName>
        <fullName evidence="2">Uncharacterized protein</fullName>
    </submittedName>
</protein>
<evidence type="ECO:0000313" key="3">
    <source>
        <dbReference type="Proteomes" id="UP000019478"/>
    </source>
</evidence>
<gene>
    <name evidence="2" type="ORF">A1O3_04042</name>
</gene>
<sequence length="283" mass="29755">MLYRIGADSPTRYAGLLLQHHAALTAGLIELYSRLINGQSWEGSPVDELNGSPSVHCILERLGVIDTEDEIDPTSDLAGESDSISFSCAKAREPPAKVQKLAKSTARNGSVSDRQSRSSRSPLSTSTTIAPAPPSQPSTGYLNQVASPSSSGSRSGSIQSTMSSWESQSPGLSDDYMFTTPVPTPATTSESQCPDYQMPMQAYPPFSDGTVPNYSRESIPTPVPAPVPFISPETVTDPCTAGYFMDAAGGMGLYGWEDGSAGGNIGFGSMPPEGGAWDQGVFV</sequence>
<dbReference type="Proteomes" id="UP000019478">
    <property type="component" value="Unassembled WGS sequence"/>
</dbReference>
<keyword evidence="3" id="KW-1185">Reference proteome</keyword>
<feature type="region of interest" description="Disordered" evidence="1">
    <location>
        <begin position="88"/>
        <end position="196"/>
    </location>
</feature>
<feature type="compositionally biased region" description="Low complexity" evidence="1">
    <location>
        <begin position="147"/>
        <end position="164"/>
    </location>
</feature>
<proteinExistence type="predicted"/>
<organism evidence="2 3">
    <name type="scientific">Capronia epimyces CBS 606.96</name>
    <dbReference type="NCBI Taxonomy" id="1182542"/>
    <lineage>
        <taxon>Eukaryota</taxon>
        <taxon>Fungi</taxon>
        <taxon>Dikarya</taxon>
        <taxon>Ascomycota</taxon>
        <taxon>Pezizomycotina</taxon>
        <taxon>Eurotiomycetes</taxon>
        <taxon>Chaetothyriomycetidae</taxon>
        <taxon>Chaetothyriales</taxon>
        <taxon>Herpotrichiellaceae</taxon>
        <taxon>Capronia</taxon>
    </lineage>
</organism>
<dbReference type="AlphaFoldDB" id="W9YXR1"/>
<feature type="compositionally biased region" description="Polar residues" evidence="1">
    <location>
        <begin position="185"/>
        <end position="194"/>
    </location>
</feature>
<dbReference type="EMBL" id="AMGY01000003">
    <property type="protein sequence ID" value="EXJ87084.1"/>
    <property type="molecule type" value="Genomic_DNA"/>
</dbReference>
<dbReference type="STRING" id="1182542.W9YXR1"/>
<reference evidence="2 3" key="1">
    <citation type="submission" date="2013-03" db="EMBL/GenBank/DDBJ databases">
        <title>The Genome Sequence of Capronia epimyces CBS 606.96.</title>
        <authorList>
            <consortium name="The Broad Institute Genomics Platform"/>
            <person name="Cuomo C."/>
            <person name="de Hoog S."/>
            <person name="Gorbushina A."/>
            <person name="Walker B."/>
            <person name="Young S.K."/>
            <person name="Zeng Q."/>
            <person name="Gargeya S."/>
            <person name="Fitzgerald M."/>
            <person name="Haas B."/>
            <person name="Abouelleil A."/>
            <person name="Allen A.W."/>
            <person name="Alvarado L."/>
            <person name="Arachchi H.M."/>
            <person name="Berlin A.M."/>
            <person name="Chapman S.B."/>
            <person name="Gainer-Dewar J."/>
            <person name="Goldberg J."/>
            <person name="Griggs A."/>
            <person name="Gujja S."/>
            <person name="Hansen M."/>
            <person name="Howarth C."/>
            <person name="Imamovic A."/>
            <person name="Ireland A."/>
            <person name="Larimer J."/>
            <person name="McCowan C."/>
            <person name="Murphy C."/>
            <person name="Pearson M."/>
            <person name="Poon T.W."/>
            <person name="Priest M."/>
            <person name="Roberts A."/>
            <person name="Saif S."/>
            <person name="Shea T."/>
            <person name="Sisk P."/>
            <person name="Sykes S."/>
            <person name="Wortman J."/>
            <person name="Nusbaum C."/>
            <person name="Birren B."/>
        </authorList>
    </citation>
    <scope>NUCLEOTIDE SEQUENCE [LARGE SCALE GENOMIC DNA]</scope>
    <source>
        <strain evidence="2 3">CBS 606.96</strain>
    </source>
</reference>
<evidence type="ECO:0000256" key="1">
    <source>
        <dbReference type="SAM" id="MobiDB-lite"/>
    </source>
</evidence>
<comment type="caution">
    <text evidence="2">The sequence shown here is derived from an EMBL/GenBank/DDBJ whole genome shotgun (WGS) entry which is preliminary data.</text>
</comment>
<dbReference type="GeneID" id="19168163"/>